<name>A0A803NCY5_CHEQI</name>
<protein>
    <submittedName>
        <fullName evidence="1">Uncharacterized protein</fullName>
    </submittedName>
</protein>
<proteinExistence type="predicted"/>
<evidence type="ECO:0000313" key="1">
    <source>
        <dbReference type="EnsemblPlants" id="AUR62043964-RA:cds"/>
    </source>
</evidence>
<reference evidence="1" key="2">
    <citation type="submission" date="2021-03" db="UniProtKB">
        <authorList>
            <consortium name="EnsemblPlants"/>
        </authorList>
    </citation>
    <scope>IDENTIFICATION</scope>
</reference>
<dbReference type="Proteomes" id="UP000596660">
    <property type="component" value="Unplaced"/>
</dbReference>
<organism evidence="1 2">
    <name type="scientific">Chenopodium quinoa</name>
    <name type="common">Quinoa</name>
    <dbReference type="NCBI Taxonomy" id="63459"/>
    <lineage>
        <taxon>Eukaryota</taxon>
        <taxon>Viridiplantae</taxon>
        <taxon>Streptophyta</taxon>
        <taxon>Embryophyta</taxon>
        <taxon>Tracheophyta</taxon>
        <taxon>Spermatophyta</taxon>
        <taxon>Magnoliopsida</taxon>
        <taxon>eudicotyledons</taxon>
        <taxon>Gunneridae</taxon>
        <taxon>Pentapetalae</taxon>
        <taxon>Caryophyllales</taxon>
        <taxon>Chenopodiaceae</taxon>
        <taxon>Chenopodioideae</taxon>
        <taxon>Atripliceae</taxon>
        <taxon>Chenopodium</taxon>
    </lineage>
</organism>
<dbReference type="EnsemblPlants" id="AUR62043964-RA">
    <property type="protein sequence ID" value="AUR62043964-RA:cds"/>
    <property type="gene ID" value="AUR62043964"/>
</dbReference>
<keyword evidence="2" id="KW-1185">Reference proteome</keyword>
<accession>A0A803NCY5</accession>
<evidence type="ECO:0000313" key="2">
    <source>
        <dbReference type="Proteomes" id="UP000596660"/>
    </source>
</evidence>
<sequence length="145" mass="16709">MTGEWSISLWDLHRLGGLPIYGVIYDETVSHSATLTATTEDKKGYISKACEHLFVSYHCLYKELGSRREVLAKERIRFCYLKKICYAAPPKRTRYLSNPPQSTHDPNGTLPDVPTAWKNDELSMFERLDFPRNNRRAYTAAFLSC</sequence>
<dbReference type="AlphaFoldDB" id="A0A803NCY5"/>
<dbReference type="Gramene" id="AUR62043964-RA">
    <property type="protein sequence ID" value="AUR62043964-RA:cds"/>
    <property type="gene ID" value="AUR62043964"/>
</dbReference>
<reference evidence="1" key="1">
    <citation type="journal article" date="2017" name="Nature">
        <title>The genome of Chenopodium quinoa.</title>
        <authorList>
            <person name="Jarvis D.E."/>
            <person name="Ho Y.S."/>
            <person name="Lightfoot D.J."/>
            <person name="Schmoeckel S.M."/>
            <person name="Li B."/>
            <person name="Borm T.J.A."/>
            <person name="Ohyanagi H."/>
            <person name="Mineta K."/>
            <person name="Michell C.T."/>
            <person name="Saber N."/>
            <person name="Kharbatia N.M."/>
            <person name="Rupper R.R."/>
            <person name="Sharp A.R."/>
            <person name="Dally N."/>
            <person name="Boughton B.A."/>
            <person name="Woo Y.H."/>
            <person name="Gao G."/>
            <person name="Schijlen E.G.W.M."/>
            <person name="Guo X."/>
            <person name="Momin A.A."/>
            <person name="Negrao S."/>
            <person name="Al-Babili S."/>
            <person name="Gehring C."/>
            <person name="Roessner U."/>
            <person name="Jung C."/>
            <person name="Murphy K."/>
            <person name="Arold S.T."/>
            <person name="Gojobori T."/>
            <person name="van der Linden C.G."/>
            <person name="van Loo E.N."/>
            <person name="Jellen E.N."/>
            <person name="Maughan P.J."/>
            <person name="Tester M."/>
        </authorList>
    </citation>
    <scope>NUCLEOTIDE SEQUENCE [LARGE SCALE GENOMIC DNA]</scope>
    <source>
        <strain evidence="1">cv. PI 614886</strain>
    </source>
</reference>